<dbReference type="OrthoDB" id="7869153at2"/>
<sequence length="363" mass="41659">MTTLGFMSVSRQHEADYACELAERAPDYNVRFVRFTPFDISPDTLRVKALVYHPKSGKWNESEIDIPEYIYDRCFYGKAAGAQKAKPIVEWLKKYPKTEFIGRGLPDKWTVTDALQQHHLISPYIPETIQVSRYEQIHSYLTKEKACILKPAFGSGGRGIILLESGKKSISATYHIGKNKQTKTFSNLVSFKSWCKKVLQHRYLLQAYLNIQDKDRYPCDIRIFMRKSESGAWETVGKAVRRGYQNGLLSNLSGGSEPLKFDAWFEDIPKKQQAVLLDDVFSITQSVPYFLDERFGPLFELGLDICYAKDGRIWLLDVNSKPGRKAILSVSPELKEELYTSPLKRIRDLHSLESRKGVLPRES</sequence>
<protein>
    <submittedName>
        <fullName evidence="1">Endospore coat-associated protein</fullName>
    </submittedName>
</protein>
<dbReference type="AlphaFoldDB" id="A0A150F7X8"/>
<dbReference type="GO" id="GO:0005524">
    <property type="term" value="F:ATP binding"/>
    <property type="evidence" value="ECO:0007669"/>
    <property type="project" value="InterPro"/>
</dbReference>
<dbReference type="InterPro" id="IPR026838">
    <property type="entry name" value="YheC/D"/>
</dbReference>
<gene>
    <name evidence="1" type="ORF">AXI58_14260</name>
</gene>
<dbReference type="Proteomes" id="UP000075430">
    <property type="component" value="Unassembled WGS sequence"/>
</dbReference>
<comment type="caution">
    <text evidence="1">The sequence shown here is derived from an EMBL/GenBank/DDBJ whole genome shotgun (WGS) entry which is preliminary data.</text>
</comment>
<evidence type="ECO:0000313" key="1">
    <source>
        <dbReference type="EMBL" id="KXZ20797.1"/>
    </source>
</evidence>
<dbReference type="SUPFAM" id="SSF56059">
    <property type="entry name" value="Glutathione synthetase ATP-binding domain-like"/>
    <property type="match status" value="1"/>
</dbReference>
<dbReference type="STRING" id="1793963.AXI58_14260"/>
<dbReference type="Pfam" id="PF14398">
    <property type="entry name" value="ATPgrasp_YheCD"/>
    <property type="match status" value="1"/>
</dbReference>
<dbReference type="EMBL" id="LSBA01000009">
    <property type="protein sequence ID" value="KXZ20797.1"/>
    <property type="molecule type" value="Genomic_DNA"/>
</dbReference>
<evidence type="ECO:0000313" key="2">
    <source>
        <dbReference type="Proteomes" id="UP000075430"/>
    </source>
</evidence>
<dbReference type="Gene3D" id="3.30.1490.20">
    <property type="entry name" value="ATP-grasp fold, A domain"/>
    <property type="match status" value="1"/>
</dbReference>
<accession>A0A150F7X8</accession>
<organism evidence="1 2">
    <name type="scientific">Bacillus nakamurai</name>
    <dbReference type="NCBI Taxonomy" id="1793963"/>
    <lineage>
        <taxon>Bacteria</taxon>
        <taxon>Bacillati</taxon>
        <taxon>Bacillota</taxon>
        <taxon>Bacilli</taxon>
        <taxon>Bacillales</taxon>
        <taxon>Bacillaceae</taxon>
        <taxon>Bacillus</taxon>
    </lineage>
</organism>
<dbReference type="InterPro" id="IPR013815">
    <property type="entry name" value="ATP_grasp_subdomain_1"/>
</dbReference>
<reference evidence="2" key="1">
    <citation type="submission" date="2016-02" db="EMBL/GenBank/DDBJ databases">
        <authorList>
            <person name="Dunlap C."/>
        </authorList>
    </citation>
    <scope>NUCLEOTIDE SEQUENCE [LARGE SCALE GENOMIC DNA]</scope>
    <source>
        <strain evidence="2">NRRL B-41092</strain>
    </source>
</reference>
<name>A0A150F7X8_9BACI</name>
<keyword evidence="2" id="KW-1185">Reference proteome</keyword>
<proteinExistence type="predicted"/>
<dbReference type="RefSeq" id="WP_061521426.1">
    <property type="nucleotide sequence ID" value="NZ_JARLZY010000007.1"/>
</dbReference>